<dbReference type="GO" id="GO:0004364">
    <property type="term" value="F:glutathione transferase activity"/>
    <property type="evidence" value="ECO:0007669"/>
    <property type="project" value="TreeGrafter"/>
</dbReference>
<dbReference type="Pfam" id="PF14497">
    <property type="entry name" value="GST_C_3"/>
    <property type="match status" value="1"/>
</dbReference>
<dbReference type="PANTHER" id="PTHR42673:SF4">
    <property type="entry name" value="MALEYLACETOACETATE ISOMERASE"/>
    <property type="match status" value="1"/>
</dbReference>
<protein>
    <submittedName>
        <fullName evidence="4">GSTZ1 protein</fullName>
    </submittedName>
</protein>
<dbReference type="GO" id="GO:0016034">
    <property type="term" value="F:maleylacetoacetate isomerase activity"/>
    <property type="evidence" value="ECO:0007669"/>
    <property type="project" value="TreeGrafter"/>
</dbReference>
<evidence type="ECO:0000259" key="3">
    <source>
        <dbReference type="PROSITE" id="PS50405"/>
    </source>
</evidence>
<dbReference type="PROSITE" id="PS50405">
    <property type="entry name" value="GST_CTER"/>
    <property type="match status" value="1"/>
</dbReference>
<feature type="region of interest" description="Disordered" evidence="1">
    <location>
        <begin position="255"/>
        <end position="282"/>
    </location>
</feature>
<dbReference type="SUPFAM" id="SSF47616">
    <property type="entry name" value="GST C-terminal domain-like"/>
    <property type="match status" value="1"/>
</dbReference>
<evidence type="ECO:0000313" key="5">
    <source>
        <dbReference type="Proteomes" id="UP000838412"/>
    </source>
</evidence>
<dbReference type="Pfam" id="PF13409">
    <property type="entry name" value="GST_N_2"/>
    <property type="match status" value="1"/>
</dbReference>
<dbReference type="InterPro" id="IPR004046">
    <property type="entry name" value="GST_C"/>
</dbReference>
<dbReference type="OrthoDB" id="2309723at2759"/>
<dbReference type="Gene3D" id="3.40.30.10">
    <property type="entry name" value="Glutaredoxin"/>
    <property type="match status" value="1"/>
</dbReference>
<dbReference type="Gene3D" id="1.20.1050.10">
    <property type="match status" value="1"/>
</dbReference>
<sequence>MRLFQLTRHSLTAPQKIMSETAEVILYYESGSVPSLSLMIALEEKGIEYTTKEVDPDKPSKEFKKLNPREEIPVLKHGDVVLPEFLAACIYLEETFGGTKLIPDDITSEALVLQRMFSAQSIGVGDTTICSYWADYDDDEEDDGQEDEEDEFEDPDEEDAKTDLAEELEIWEEYLKEEGGPFIAGKEFTMADVSFFPVLAYVVWMGFQPKKAYPNLNDYYLAVRDRPTVQDVWPADWNKPSPEKEFLYLDEYLEEEEEEEKPKDKTKAKTKGKWKGKGKGKK</sequence>
<dbReference type="GO" id="GO:0005739">
    <property type="term" value="C:mitochondrion"/>
    <property type="evidence" value="ECO:0007669"/>
    <property type="project" value="TreeGrafter"/>
</dbReference>
<dbReference type="SFLD" id="SFLDS00019">
    <property type="entry name" value="Glutathione_Transferase_(cytos"/>
    <property type="match status" value="1"/>
</dbReference>
<dbReference type="InterPro" id="IPR004045">
    <property type="entry name" value="Glutathione_S-Trfase_N"/>
</dbReference>
<feature type="compositionally biased region" description="Basic residues" evidence="1">
    <location>
        <begin position="268"/>
        <end position="282"/>
    </location>
</feature>
<dbReference type="InterPro" id="IPR036249">
    <property type="entry name" value="Thioredoxin-like_sf"/>
</dbReference>
<reference evidence="4" key="1">
    <citation type="submission" date="2022-01" db="EMBL/GenBank/DDBJ databases">
        <authorList>
            <person name="Braso-Vives M."/>
        </authorList>
    </citation>
    <scope>NUCLEOTIDE SEQUENCE</scope>
</reference>
<dbReference type="CDD" id="cd00570">
    <property type="entry name" value="GST_N_family"/>
    <property type="match status" value="1"/>
</dbReference>
<feature type="region of interest" description="Disordered" evidence="1">
    <location>
        <begin position="136"/>
        <end position="161"/>
    </location>
</feature>
<dbReference type="InterPro" id="IPR010987">
    <property type="entry name" value="Glutathione-S-Trfase_C-like"/>
</dbReference>
<dbReference type="SUPFAM" id="SSF52833">
    <property type="entry name" value="Thioredoxin-like"/>
    <property type="match status" value="1"/>
</dbReference>
<proteinExistence type="predicted"/>
<evidence type="ECO:0000259" key="2">
    <source>
        <dbReference type="PROSITE" id="PS50404"/>
    </source>
</evidence>
<gene>
    <name evidence="4" type="primary">GSTZ1</name>
    <name evidence="4" type="ORF">BLAG_LOCUS22282</name>
</gene>
<dbReference type="InterPro" id="IPR036282">
    <property type="entry name" value="Glutathione-S-Trfase_C_sf"/>
</dbReference>
<dbReference type="PROSITE" id="PS50404">
    <property type="entry name" value="GST_NTER"/>
    <property type="match status" value="1"/>
</dbReference>
<dbReference type="InterPro" id="IPR040079">
    <property type="entry name" value="Glutathione_S-Trfase"/>
</dbReference>
<feature type="domain" description="GST N-terminal" evidence="2">
    <location>
        <begin position="22"/>
        <end position="100"/>
    </location>
</feature>
<dbReference type="SFLD" id="SFLDG00358">
    <property type="entry name" value="Main_(cytGST)"/>
    <property type="match status" value="1"/>
</dbReference>
<dbReference type="GO" id="GO:0006749">
    <property type="term" value="P:glutathione metabolic process"/>
    <property type="evidence" value="ECO:0007669"/>
    <property type="project" value="TreeGrafter"/>
</dbReference>
<feature type="domain" description="GST C-terminal" evidence="3">
    <location>
        <begin position="105"/>
        <end position="246"/>
    </location>
</feature>
<dbReference type="Proteomes" id="UP000838412">
    <property type="component" value="Chromosome 7"/>
</dbReference>
<dbReference type="AlphaFoldDB" id="A0A8K0EXH3"/>
<evidence type="ECO:0000256" key="1">
    <source>
        <dbReference type="SAM" id="MobiDB-lite"/>
    </source>
</evidence>
<name>A0A8K0EXH3_BRALA</name>
<keyword evidence="5" id="KW-1185">Reference proteome</keyword>
<dbReference type="CDD" id="cd00299">
    <property type="entry name" value="GST_C_family"/>
    <property type="match status" value="1"/>
</dbReference>
<evidence type="ECO:0000313" key="4">
    <source>
        <dbReference type="EMBL" id="CAH1269720.1"/>
    </source>
</evidence>
<dbReference type="GO" id="GO:0006559">
    <property type="term" value="P:L-phenylalanine catabolic process"/>
    <property type="evidence" value="ECO:0007669"/>
    <property type="project" value="TreeGrafter"/>
</dbReference>
<accession>A0A8K0EXH3</accession>
<dbReference type="PANTHER" id="PTHR42673">
    <property type="entry name" value="MALEYLACETOACETATE ISOMERASE"/>
    <property type="match status" value="1"/>
</dbReference>
<dbReference type="EMBL" id="OV696692">
    <property type="protein sequence ID" value="CAH1269720.1"/>
    <property type="molecule type" value="Genomic_DNA"/>
</dbReference>
<organism evidence="4 5">
    <name type="scientific">Branchiostoma lanceolatum</name>
    <name type="common">Common lancelet</name>
    <name type="synonym">Amphioxus lanceolatum</name>
    <dbReference type="NCBI Taxonomy" id="7740"/>
    <lineage>
        <taxon>Eukaryota</taxon>
        <taxon>Metazoa</taxon>
        <taxon>Chordata</taxon>
        <taxon>Cephalochordata</taxon>
        <taxon>Leptocardii</taxon>
        <taxon>Amphioxiformes</taxon>
        <taxon>Branchiostomatidae</taxon>
        <taxon>Branchiostoma</taxon>
    </lineage>
</organism>